<evidence type="ECO:0000313" key="1">
    <source>
        <dbReference type="EMBL" id="JAE16491.1"/>
    </source>
</evidence>
<sequence length="55" mass="6174">MNRIWMSFPHHIKGNAAPNHIGSDHITNYSNLVVPDSAHGSDTSYCNHTSCIFYN</sequence>
<protein>
    <submittedName>
        <fullName evidence="1">Uncharacterized protein</fullName>
    </submittedName>
</protein>
<dbReference type="EMBL" id="GBRH01181405">
    <property type="protein sequence ID" value="JAE16491.1"/>
    <property type="molecule type" value="Transcribed_RNA"/>
</dbReference>
<name>A0A0A9G1S2_ARUDO</name>
<proteinExistence type="predicted"/>
<dbReference type="AlphaFoldDB" id="A0A0A9G1S2"/>
<organism evidence="1">
    <name type="scientific">Arundo donax</name>
    <name type="common">Giant reed</name>
    <name type="synonym">Donax arundinaceus</name>
    <dbReference type="NCBI Taxonomy" id="35708"/>
    <lineage>
        <taxon>Eukaryota</taxon>
        <taxon>Viridiplantae</taxon>
        <taxon>Streptophyta</taxon>
        <taxon>Embryophyta</taxon>
        <taxon>Tracheophyta</taxon>
        <taxon>Spermatophyta</taxon>
        <taxon>Magnoliopsida</taxon>
        <taxon>Liliopsida</taxon>
        <taxon>Poales</taxon>
        <taxon>Poaceae</taxon>
        <taxon>PACMAD clade</taxon>
        <taxon>Arundinoideae</taxon>
        <taxon>Arundineae</taxon>
        <taxon>Arundo</taxon>
    </lineage>
</organism>
<reference evidence="1" key="1">
    <citation type="submission" date="2014-09" db="EMBL/GenBank/DDBJ databases">
        <authorList>
            <person name="Magalhaes I.L.F."/>
            <person name="Oliveira U."/>
            <person name="Santos F.R."/>
            <person name="Vidigal T.H.D.A."/>
            <person name="Brescovit A.D."/>
            <person name="Santos A.J."/>
        </authorList>
    </citation>
    <scope>NUCLEOTIDE SEQUENCE</scope>
    <source>
        <tissue evidence="1">Shoot tissue taken approximately 20 cm above the soil surface</tissue>
    </source>
</reference>
<reference evidence="1" key="2">
    <citation type="journal article" date="2015" name="Data Brief">
        <title>Shoot transcriptome of the giant reed, Arundo donax.</title>
        <authorList>
            <person name="Barrero R.A."/>
            <person name="Guerrero F.D."/>
            <person name="Moolhuijzen P."/>
            <person name="Goolsby J.A."/>
            <person name="Tidwell J."/>
            <person name="Bellgard S.E."/>
            <person name="Bellgard M.I."/>
        </authorList>
    </citation>
    <scope>NUCLEOTIDE SEQUENCE</scope>
    <source>
        <tissue evidence="1">Shoot tissue taken approximately 20 cm above the soil surface</tissue>
    </source>
</reference>
<accession>A0A0A9G1S2</accession>